<reference evidence="6" key="1">
    <citation type="submission" date="2016-10" db="EMBL/GenBank/DDBJ databases">
        <authorList>
            <person name="Varghese N."/>
            <person name="Submissions S."/>
        </authorList>
    </citation>
    <scope>NUCLEOTIDE SEQUENCE [LARGE SCALE GENOMIC DNA]</scope>
    <source>
        <strain evidence="6">DSM 44260</strain>
    </source>
</reference>
<feature type="region of interest" description="Disordered" evidence="1">
    <location>
        <begin position="29"/>
        <end position="50"/>
    </location>
</feature>
<protein>
    <recommendedName>
        <fullName evidence="4">Protein-glutamine gamma-glutamyltransferase-like C-terminal domain-containing protein</fullName>
    </recommendedName>
</protein>
<keyword evidence="6" id="KW-1185">Reference proteome</keyword>
<proteinExistence type="predicted"/>
<feature type="transmembrane region" description="Helical" evidence="2">
    <location>
        <begin position="64"/>
        <end position="89"/>
    </location>
</feature>
<name>A0A1H9UQ63_9PSEU</name>
<dbReference type="RefSeq" id="WP_092779832.1">
    <property type="nucleotide sequence ID" value="NZ_FOGI01000007.1"/>
</dbReference>
<keyword evidence="2" id="KW-0812">Transmembrane</keyword>
<feature type="chain" id="PRO_5011474876" description="Protein-glutamine gamma-glutamyltransferase-like C-terminal domain-containing protein" evidence="3">
    <location>
        <begin position="28"/>
        <end position="223"/>
    </location>
</feature>
<accession>A0A1H9UQ63</accession>
<evidence type="ECO:0000313" key="6">
    <source>
        <dbReference type="Proteomes" id="UP000199051"/>
    </source>
</evidence>
<dbReference type="STRING" id="155974.SAMN04487818_107402"/>
<organism evidence="5 6">
    <name type="scientific">Actinokineospora terrae</name>
    <dbReference type="NCBI Taxonomy" id="155974"/>
    <lineage>
        <taxon>Bacteria</taxon>
        <taxon>Bacillati</taxon>
        <taxon>Actinomycetota</taxon>
        <taxon>Actinomycetes</taxon>
        <taxon>Pseudonocardiales</taxon>
        <taxon>Pseudonocardiaceae</taxon>
        <taxon>Actinokineospora</taxon>
    </lineage>
</organism>
<evidence type="ECO:0000256" key="3">
    <source>
        <dbReference type="SAM" id="SignalP"/>
    </source>
</evidence>
<feature type="signal peptide" evidence="3">
    <location>
        <begin position="1"/>
        <end position="27"/>
    </location>
</feature>
<evidence type="ECO:0000256" key="1">
    <source>
        <dbReference type="SAM" id="MobiDB-lite"/>
    </source>
</evidence>
<dbReference type="EMBL" id="FOGI01000007">
    <property type="protein sequence ID" value="SES11532.1"/>
    <property type="molecule type" value="Genomic_DNA"/>
</dbReference>
<gene>
    <name evidence="5" type="ORF">SAMN04487818_107402</name>
</gene>
<evidence type="ECO:0000256" key="2">
    <source>
        <dbReference type="SAM" id="Phobius"/>
    </source>
</evidence>
<sequence length="223" mass="22723">MSPRLAPPLVAIALLLLAVAAARGSSAIPAGPGAAAPTDPDPATAPAATAATDPNPVLDLISGISTALLLLAVATMLVVGLVGLAANLVGRRTRRALPELDWSLGRVDGEGVSAVPHLAAAARSARMDLTGPAAGDPANAVIAAWLTLERGAAQLGTPRAAHETPTEFAEHILTTHTVDPQALGILRRTYHRARFSPAAVITPQDVDTAADALARIERSLVDR</sequence>
<keyword evidence="2" id="KW-0472">Membrane</keyword>
<dbReference type="Pfam" id="PF13559">
    <property type="entry name" value="DUF4129"/>
    <property type="match status" value="1"/>
</dbReference>
<dbReference type="Proteomes" id="UP000199051">
    <property type="component" value="Unassembled WGS sequence"/>
</dbReference>
<evidence type="ECO:0000259" key="4">
    <source>
        <dbReference type="Pfam" id="PF13559"/>
    </source>
</evidence>
<feature type="domain" description="Protein-glutamine gamma-glutamyltransferase-like C-terminal" evidence="4">
    <location>
        <begin position="144"/>
        <end position="213"/>
    </location>
</feature>
<dbReference type="AlphaFoldDB" id="A0A1H9UQ63"/>
<keyword evidence="2" id="KW-1133">Transmembrane helix</keyword>
<dbReference type="InterPro" id="IPR025403">
    <property type="entry name" value="TgpA-like_C"/>
</dbReference>
<evidence type="ECO:0000313" key="5">
    <source>
        <dbReference type="EMBL" id="SES11532.1"/>
    </source>
</evidence>
<keyword evidence="3" id="KW-0732">Signal</keyword>